<evidence type="ECO:0000256" key="8">
    <source>
        <dbReference type="ARBA" id="ARBA00022771"/>
    </source>
</evidence>
<evidence type="ECO:0000256" key="17">
    <source>
        <dbReference type="ARBA" id="ARBA00060842"/>
    </source>
</evidence>
<feature type="repeat" description="TPR" evidence="22">
    <location>
        <begin position="60"/>
        <end position="93"/>
    </location>
</feature>
<keyword evidence="10" id="KW-0862">Zinc</keyword>
<evidence type="ECO:0000256" key="9">
    <source>
        <dbReference type="ARBA" id="ARBA00022816"/>
    </source>
</evidence>
<feature type="domain" description="RanBP2-type" evidence="26">
    <location>
        <begin position="1433"/>
        <end position="1462"/>
    </location>
</feature>
<dbReference type="PANTHER" id="PTHR23138">
    <property type="entry name" value="RAN BINDING PROTEIN"/>
    <property type="match status" value="1"/>
</dbReference>
<dbReference type="InterPro" id="IPR011990">
    <property type="entry name" value="TPR-like_helical_dom_sf"/>
</dbReference>
<dbReference type="CDD" id="cd13176">
    <property type="entry name" value="RanBD_RanBP2-like"/>
    <property type="match status" value="1"/>
</dbReference>
<reference evidence="27" key="1">
    <citation type="submission" date="2019-12" db="EMBL/GenBank/DDBJ databases">
        <title>An insight into the sialome of adult female Ixodes ricinus ticks feeding for 6 days.</title>
        <authorList>
            <person name="Perner J."/>
            <person name="Ribeiro J.M.C."/>
        </authorList>
    </citation>
    <scope>NUCLEOTIDE SEQUENCE</scope>
    <source>
        <strain evidence="27">Semi-engorged</strain>
        <tissue evidence="27">Salivary glands</tissue>
    </source>
</reference>
<dbReference type="CDD" id="cd13175">
    <property type="entry name" value="RanBD5_RanBP2_insect-like"/>
    <property type="match status" value="1"/>
</dbReference>
<comment type="cofactor">
    <cofactor evidence="1">
        <name>Zn(2+)</name>
        <dbReference type="ChEBI" id="CHEBI:29105"/>
    </cofactor>
</comment>
<dbReference type="SMART" id="SM00160">
    <property type="entry name" value="RanBD"/>
    <property type="match status" value="4"/>
</dbReference>
<evidence type="ECO:0000256" key="19">
    <source>
        <dbReference type="ARBA" id="ARBA00078197"/>
    </source>
</evidence>
<evidence type="ECO:0000313" key="27">
    <source>
        <dbReference type="EMBL" id="MXV01142.1"/>
    </source>
</evidence>
<feature type="compositionally biased region" description="Low complexity" evidence="24">
    <location>
        <begin position="2432"/>
        <end position="2443"/>
    </location>
</feature>
<dbReference type="GO" id="GO:0005737">
    <property type="term" value="C:cytoplasm"/>
    <property type="evidence" value="ECO:0007669"/>
    <property type="project" value="TreeGrafter"/>
</dbReference>
<dbReference type="Gene3D" id="1.25.40.10">
    <property type="entry name" value="Tetratricopeptide repeat domain"/>
    <property type="match status" value="1"/>
</dbReference>
<feature type="compositionally biased region" description="Polar residues" evidence="24">
    <location>
        <begin position="1166"/>
        <end position="1181"/>
    </location>
</feature>
<dbReference type="GO" id="GO:0004674">
    <property type="term" value="F:protein serine/threonine kinase activity"/>
    <property type="evidence" value="ECO:0007669"/>
    <property type="project" value="UniProtKB-KW"/>
</dbReference>
<keyword evidence="13" id="KW-0238">DNA-binding</keyword>
<dbReference type="PROSITE" id="PS50005">
    <property type="entry name" value="TPR"/>
    <property type="match status" value="1"/>
</dbReference>
<protein>
    <recommendedName>
        <fullName evidence="18">Nuclear pore complex protein Nup153</fullName>
    </recommendedName>
    <alternativeName>
        <fullName evidence="20">153 kDa nucleoporin</fullName>
    </alternativeName>
    <alternativeName>
        <fullName evidence="19">Nucleoporin Nup153</fullName>
    </alternativeName>
</protein>
<dbReference type="SUPFAM" id="SSF48452">
    <property type="entry name" value="TPR-like"/>
    <property type="match status" value="1"/>
</dbReference>
<dbReference type="SMART" id="SM00028">
    <property type="entry name" value="TPR"/>
    <property type="match status" value="1"/>
</dbReference>
<comment type="similarity">
    <text evidence="17">Belongs to the NUP153 family.</text>
</comment>
<feature type="region of interest" description="Disordered" evidence="24">
    <location>
        <begin position="2678"/>
        <end position="2726"/>
    </location>
</feature>
<organism evidence="27">
    <name type="scientific">Ixodes ricinus</name>
    <name type="common">Common tick</name>
    <name type="synonym">Acarus ricinus</name>
    <dbReference type="NCBI Taxonomy" id="34613"/>
    <lineage>
        <taxon>Eukaryota</taxon>
        <taxon>Metazoa</taxon>
        <taxon>Ecdysozoa</taxon>
        <taxon>Arthropoda</taxon>
        <taxon>Chelicerata</taxon>
        <taxon>Arachnida</taxon>
        <taxon>Acari</taxon>
        <taxon>Parasitiformes</taxon>
        <taxon>Ixodida</taxon>
        <taxon>Ixodoidea</taxon>
        <taxon>Ixodidae</taxon>
        <taxon>Ixodinae</taxon>
        <taxon>Ixodes</taxon>
    </lineage>
</organism>
<accession>A0A6B0VI28</accession>
<dbReference type="SUPFAM" id="SSF90209">
    <property type="entry name" value="Ran binding protein zinc finger-like"/>
    <property type="match status" value="2"/>
</dbReference>
<feature type="region of interest" description="Disordered" evidence="24">
    <location>
        <begin position="1464"/>
        <end position="1503"/>
    </location>
</feature>
<keyword evidence="11" id="KW-0653">Protein transport</keyword>
<dbReference type="GO" id="GO:0008270">
    <property type="term" value="F:zinc ion binding"/>
    <property type="evidence" value="ECO:0007669"/>
    <property type="project" value="UniProtKB-KW"/>
</dbReference>
<evidence type="ECO:0000256" key="7">
    <source>
        <dbReference type="ARBA" id="ARBA00022737"/>
    </source>
</evidence>
<dbReference type="FunFam" id="1.25.40.10:FF:000582">
    <property type="entry name" value="E3 SUMO-protein ligase RanBP2"/>
    <property type="match status" value="1"/>
</dbReference>
<dbReference type="Pfam" id="PF00638">
    <property type="entry name" value="Ran_BP1"/>
    <property type="match status" value="4"/>
</dbReference>
<feature type="region of interest" description="Disordered" evidence="24">
    <location>
        <begin position="1337"/>
        <end position="1361"/>
    </location>
</feature>
<feature type="compositionally biased region" description="Polar residues" evidence="24">
    <location>
        <begin position="1111"/>
        <end position="1120"/>
    </location>
</feature>
<keyword evidence="14" id="KW-0906">Nuclear pore complex</keyword>
<dbReference type="PROSITE" id="PS01358">
    <property type="entry name" value="ZF_RANBP2_1"/>
    <property type="match status" value="2"/>
</dbReference>
<keyword evidence="22" id="KW-0802">TPR repeat</keyword>
<proteinExistence type="inferred from homology"/>
<evidence type="ECO:0000256" key="20">
    <source>
        <dbReference type="ARBA" id="ARBA00079437"/>
    </source>
</evidence>
<evidence type="ECO:0000256" key="3">
    <source>
        <dbReference type="ARBA" id="ARBA00004567"/>
    </source>
</evidence>
<dbReference type="FunFam" id="4.10.1060.10:FF:000001">
    <property type="entry name" value="Nuclear pore complex protein Nup153"/>
    <property type="match status" value="1"/>
</dbReference>
<feature type="region of interest" description="Disordered" evidence="24">
    <location>
        <begin position="1042"/>
        <end position="1195"/>
    </location>
</feature>
<comment type="subcellular location">
    <subcellularLocation>
        <location evidence="2">Nucleus membrane</location>
    </subcellularLocation>
    <subcellularLocation>
        <location evidence="3">Nucleus</location>
        <location evidence="3">Nuclear pore complex</location>
    </subcellularLocation>
</comment>
<keyword evidence="8 21" id="KW-0863">Zinc-finger</keyword>
<evidence type="ECO:0000256" key="10">
    <source>
        <dbReference type="ARBA" id="ARBA00022833"/>
    </source>
</evidence>
<dbReference type="InterPro" id="IPR011993">
    <property type="entry name" value="PH-like_dom_sf"/>
</dbReference>
<feature type="compositionally biased region" description="Basic and acidic residues" evidence="24">
    <location>
        <begin position="811"/>
        <end position="823"/>
    </location>
</feature>
<feature type="region of interest" description="Disordered" evidence="24">
    <location>
        <begin position="2425"/>
        <end position="2446"/>
    </location>
</feature>
<keyword evidence="4" id="KW-0813">Transport</keyword>
<keyword evidence="23" id="KW-0175">Coiled coil</keyword>
<keyword evidence="9" id="KW-0509">mRNA transport</keyword>
<evidence type="ECO:0000256" key="16">
    <source>
        <dbReference type="ARBA" id="ARBA00023242"/>
    </source>
</evidence>
<feature type="compositionally biased region" description="Basic and acidic residues" evidence="24">
    <location>
        <begin position="2688"/>
        <end position="2698"/>
    </location>
</feature>
<evidence type="ECO:0000256" key="21">
    <source>
        <dbReference type="PROSITE-ProRule" id="PRU00322"/>
    </source>
</evidence>
<dbReference type="InterPro" id="IPR019734">
    <property type="entry name" value="TPR_rpt"/>
</dbReference>
<evidence type="ECO:0000256" key="5">
    <source>
        <dbReference type="ARBA" id="ARBA00022553"/>
    </source>
</evidence>
<dbReference type="SUPFAM" id="SSF50729">
    <property type="entry name" value="PH domain-like"/>
    <property type="match status" value="5"/>
</dbReference>
<dbReference type="EMBL" id="GIFC01019058">
    <property type="protein sequence ID" value="MXV01142.1"/>
    <property type="molecule type" value="Transcribed_RNA"/>
</dbReference>
<dbReference type="PANTHER" id="PTHR23138:SF87">
    <property type="entry name" value="E3 SUMO-PROTEIN LIGASE RANBP2"/>
    <property type="match status" value="1"/>
</dbReference>
<dbReference type="InterPro" id="IPR045256">
    <property type="entry name" value="RanBP1_RanBD"/>
</dbReference>
<evidence type="ECO:0000256" key="2">
    <source>
        <dbReference type="ARBA" id="ARBA00004126"/>
    </source>
</evidence>
<keyword evidence="12" id="KW-0811">Translocation</keyword>
<evidence type="ECO:0000256" key="15">
    <source>
        <dbReference type="ARBA" id="ARBA00023136"/>
    </source>
</evidence>
<dbReference type="Pfam" id="PF00641">
    <property type="entry name" value="Zn_ribbon_RanBP"/>
    <property type="match status" value="2"/>
</dbReference>
<dbReference type="InterPro" id="IPR000156">
    <property type="entry name" value="Ran_bind_dom"/>
</dbReference>
<feature type="compositionally biased region" description="Low complexity" evidence="24">
    <location>
        <begin position="2140"/>
        <end position="2151"/>
    </location>
</feature>
<evidence type="ECO:0000256" key="13">
    <source>
        <dbReference type="ARBA" id="ARBA00023125"/>
    </source>
</evidence>
<evidence type="ECO:0000256" key="1">
    <source>
        <dbReference type="ARBA" id="ARBA00001947"/>
    </source>
</evidence>
<dbReference type="PROSITE" id="PS50199">
    <property type="entry name" value="ZF_RANBP2_2"/>
    <property type="match status" value="2"/>
</dbReference>
<evidence type="ECO:0000259" key="25">
    <source>
        <dbReference type="PROSITE" id="PS50196"/>
    </source>
</evidence>
<dbReference type="GO" id="GO:0051028">
    <property type="term" value="P:mRNA transport"/>
    <property type="evidence" value="ECO:0007669"/>
    <property type="project" value="UniProtKB-KW"/>
</dbReference>
<dbReference type="Gene3D" id="4.10.1060.10">
    <property type="entry name" value="Zinc finger, RanBP2-type"/>
    <property type="match status" value="2"/>
</dbReference>
<evidence type="ECO:0000256" key="14">
    <source>
        <dbReference type="ARBA" id="ARBA00023132"/>
    </source>
</evidence>
<dbReference type="InterPro" id="IPR036443">
    <property type="entry name" value="Znf_RanBP2_sf"/>
</dbReference>
<feature type="domain" description="RanBD1" evidence="25">
    <location>
        <begin position="2170"/>
        <end position="2302"/>
    </location>
</feature>
<feature type="region of interest" description="Disordered" evidence="24">
    <location>
        <begin position="1702"/>
        <end position="1753"/>
    </location>
</feature>
<dbReference type="FunFam" id="2.30.29.30:FF:000018">
    <property type="entry name" value="E3 SUMO-protein ligase RanBP2"/>
    <property type="match status" value="4"/>
</dbReference>
<feature type="domain" description="RanBD1" evidence="25">
    <location>
        <begin position="2535"/>
        <end position="2672"/>
    </location>
</feature>
<evidence type="ECO:0000256" key="23">
    <source>
        <dbReference type="SAM" id="Coils"/>
    </source>
</evidence>
<evidence type="ECO:0000256" key="6">
    <source>
        <dbReference type="ARBA" id="ARBA00022723"/>
    </source>
</evidence>
<dbReference type="SMART" id="SM00547">
    <property type="entry name" value="ZnF_RBZ"/>
    <property type="match status" value="2"/>
</dbReference>
<keyword evidence="16" id="KW-0539">Nucleus</keyword>
<dbReference type="GO" id="GO:0015031">
    <property type="term" value="P:protein transport"/>
    <property type="evidence" value="ECO:0007669"/>
    <property type="project" value="UniProtKB-KW"/>
</dbReference>
<evidence type="ECO:0000256" key="4">
    <source>
        <dbReference type="ARBA" id="ARBA00022448"/>
    </source>
</evidence>
<keyword evidence="27" id="KW-0808">Transferase</keyword>
<sequence>MLRTKKDVDKHVSGILARIKDEKEKQMRGFNFARLYYSVKDYDSARRHLAAYLSVNEKHSAAHKLMGQIHEATGNQEQALQSYKRSLTLEENQKDVVLKICDIYCNLPVDPETAKYWLERAQNLFPGDAVIFKLKEGMAKAGGGTNTKDLENLITSELLTRPNDVALRVKLLRLLLNSGRVQEAHKHALQAEEQPDFRLRASRSLDWLHCLADVFEAYQEQGTAAVDHHFLTKYLLTLDQLAELSMSSSAASTSGSSTADGASNRTEEGAVEAVRALDCLLEKAHRQRWTRTGAWAFALQQTSAQLYLHMATLLLKRTWKEGGNWQEASQWASALLLTSYAYRPPDSLHQGGWFLQMEQGQQETLRVVFLRALHRMSVSGHLVTTLCEEDKSRWLARIKGDVCTVQVRERIFQSLSGGERGPSVSWFLNDAAFLKSSLEFPTPLALRDYDKESQLLYPDSLNHLVWLALHHNGAPDKKARTPESNFEVRVFASLQRETLNQRGGTPESLSQMDTDAFVEATRWCAAQALSQGRRIPGPLSLPPHVGVPLCTQAQAGWWSAAHQLHTNSAGEQLPELRRVLQRGLEVIRGIGNHGLDLPLVVHLARTFAVRSSSKREQCQDEDVCLSLEGRAALYWQLALSLLEAGSGPFASPRGPPRRLFGPSPLATPLSSAEERALREEACMFLAVRAMNAECLEEAAEMLADLRSAEAALYTALVLKRLSQQKAGDPGMQQALLTRARNSLLLSLERGQREALNQDLTLQVRQQLDDLEALLAEANLSNGSLEEQVGSPRRGLSASQFRNSTQSSSTPRPDRRFFETRTESDMTNIGSESATDTPPRSRTRQAARDAAGSYGTDLTEVMLRSLSLHQDMVVRSLGQMQETNRQILTEMREIGKAMATEAKQRETLMEQLVKKLEDATTRATAARSQRHREDSEYVDDYVGNYEAEYDAYADYSHPEAGSGASPLVAAPAPIPLGYPPYRGQPYGGFPTAPLGYPLVPPPPPMGRPLAPPPPQAFYSPQAAAAAAAVATPGLRLAEGQPLPHFTFDISQPPPPPVPSMMPASRLPAPPVPPPSAFSRLGPLPPPPAPATTLTPPKPPNAPHAFQIPLPPTASSAGQSPSFLGGAATTATAPTPAPASTTPQLEGLLRKGPAGGPPPASLVPEKQAPTTPVGSKTGEQAATPSPGVARRGSQRLSTGSDDYLEEAEVEGNFKPLIPLPEEVSVCTGEENEKVLFEERAKLFRFVDKEWKERGIGVLKLLENQEGKVRLLMRREQVLKVCANHNVHPLMTLTPMPNKDTAWIWDAQDFADGEPRPEKFCVRFKTPEIAARFKDAFEQAVQKSKRPRAPSSSSSVSGGGATSSPSPAAAVFSPPFSAGASFGSPKSNFGSVMAASTVSALSFGSPVAATVVASGSPPTSLPSLPATGFGKMFHPKPGAWSCHVCYVSNEANKLTCAACDSPKPDYVSNEAPKPTGSATDSQQPGAGKPKTASVQASGTKPGTSLFGEIAASKTPSASPAWTSFGAIATSKASSAPPGQSVFGAIATSKALPASPAQSVFGDVAAGKASPASPAQSVFGAIATSKASSAVPAQSVFGDVATSKASPTPPAQSVFGQIATSQASTASPSSSVFGDIAKSKASSSATAPSLFGGCATTKVPSTAATSAHVFTFGVTMPDQKPAASASPFGGSSGGANVFGGFTFSSPPKVKEAPKEESKATPAAATTKGEAAKPSPFASFSFQSPTKKEEPKEAAASPFVMGARSEISKLSLTPPAAPSAVSLPNLAKSALGKAAQPAPAKTPRSPQEVPEEFVPNVEFEPVVPLPELVEAKTGEEDEEVLFCQRAKLYRYDGETKQWKERGVGQLKILRHGETGACRVLMRRDQVLKLCANHRILPEMKLGPLAKGDRAWSWFAKDYSEGELNSEQLAVRFKTRELAEQFRQVFESCRDEAVQVVPAKAEVAQEAKTEESVQQQSVPLSQLSQFRPKHGTWSCETCYVANPTERTVCVACETPKPGAAQPGPGAPSPLAALEKFASPVVGNTGFPVGPSATTPAKFSFGFPSAGTATAPSQGGASSKAPGFVFGCGTQQFGGSAHPSTFTFGAAVSSANAPSSSEESSQVPGAFKFGSPQKYEFSFSGVRPRSPGKTPKSPGTPTDAEEEDAGGWTESPEADIYFQPVVPLPPKVAVKTGEEEEELLYSHRAKLYRWLDGEWKERGLGDIKLLFDPAARRVRLLMRREPVLKVCLNHLLSRELQLTKKDDKVVLWSATDFSDGEPSPHQFALRLKTPQLADEFVAAVEAAKARLDAPPESAAMPASKPASRVDASTFSFRLDDTPKEPPSPATPPAAAAGFSLASRFGGSRQSVVRSLFGNTSPAKTDSDDAVELVFEAKATEAQVARARELLLPDNFFLYETRPPCPGCRGCDDWDTKKKAGQSATPPAAAAPRRTAAVEKEPANVAAADSTTDEGSLFSSSSVMQFSFAELAQQGASGFGKPAGSPPKSSIPLLAGAGSKLFQSASRHKSEADDDGEEEVAPSSEVHFEPVVPLPDLVELKTGEEEEEALFCSRAKLYIFHADLKQWKERAIGDIKILKHKHRPCCFRVLMRRDQVHKIACNHAITGFIRLAPLSTSANSLTWNAIDYTDGKPSPESFAVRFKNAEILDAFAKTFEECRLAVLEKENIGGSEEAVSGRNGEQEKSEQESTEKEDEEEEEEEEEEEDEEDEEDDDDHGEDVMFEKRVTLAVMSPSGDSYQMVGMGNLRMVYDDSCYGARIRVLSDDAAEGGGVPLCDTIVAVQTCLRTERLNAFWSAVDMSRNPHERRHFRVTFSSPQAVQEFDRAFTEGKELALSSSIVETIDEPPSHPK</sequence>
<feature type="compositionally biased region" description="Low complexity" evidence="24">
    <location>
        <begin position="1125"/>
        <end position="1141"/>
    </location>
</feature>
<dbReference type="InterPro" id="IPR045255">
    <property type="entry name" value="RanBP1-like"/>
</dbReference>
<dbReference type="InterPro" id="IPR001876">
    <property type="entry name" value="Znf_RanBP2"/>
</dbReference>
<keyword evidence="7" id="KW-0677">Repeat</keyword>
<feature type="compositionally biased region" description="Acidic residues" evidence="24">
    <location>
        <begin position="2699"/>
        <end position="2725"/>
    </location>
</feature>
<keyword evidence="5" id="KW-0597">Phosphoprotein</keyword>
<dbReference type="GO" id="GO:0031965">
    <property type="term" value="C:nuclear membrane"/>
    <property type="evidence" value="ECO:0007669"/>
    <property type="project" value="UniProtKB-SubCell"/>
</dbReference>
<evidence type="ECO:0000256" key="11">
    <source>
        <dbReference type="ARBA" id="ARBA00022927"/>
    </source>
</evidence>
<evidence type="ECO:0000259" key="26">
    <source>
        <dbReference type="PROSITE" id="PS50199"/>
    </source>
</evidence>
<feature type="domain" description="RanBD1" evidence="25">
    <location>
        <begin position="1210"/>
        <end position="1343"/>
    </location>
</feature>
<feature type="compositionally biased region" description="Polar residues" evidence="24">
    <location>
        <begin position="824"/>
        <end position="839"/>
    </location>
</feature>
<dbReference type="Gene3D" id="2.30.29.30">
    <property type="entry name" value="Pleckstrin-homology domain (PH domain)/Phosphotyrosine-binding domain (PTB)"/>
    <property type="match status" value="5"/>
</dbReference>
<dbReference type="FunFam" id="4.10.1060.10:FF:000003">
    <property type="entry name" value="E3 SUMO-protein ligase RanBP2"/>
    <property type="match status" value="1"/>
</dbReference>
<dbReference type="GO" id="GO:0006913">
    <property type="term" value="P:nucleocytoplasmic transport"/>
    <property type="evidence" value="ECO:0007669"/>
    <property type="project" value="InterPro"/>
</dbReference>
<dbReference type="GO" id="GO:0005096">
    <property type="term" value="F:GTPase activator activity"/>
    <property type="evidence" value="ECO:0007669"/>
    <property type="project" value="TreeGrafter"/>
</dbReference>
<feature type="region of interest" description="Disordered" evidence="24">
    <location>
        <begin position="784"/>
        <end position="852"/>
    </location>
</feature>
<feature type="region of interest" description="Disordered" evidence="24">
    <location>
        <begin position="2131"/>
        <end position="2161"/>
    </location>
</feature>
<keyword evidence="15" id="KW-0472">Membrane</keyword>
<keyword evidence="6" id="KW-0479">Metal-binding</keyword>
<evidence type="ECO:0000256" key="18">
    <source>
        <dbReference type="ARBA" id="ARBA00068609"/>
    </source>
</evidence>
<evidence type="ECO:0000256" key="24">
    <source>
        <dbReference type="SAM" id="MobiDB-lite"/>
    </source>
</evidence>
<evidence type="ECO:0000256" key="22">
    <source>
        <dbReference type="PROSITE-ProRule" id="PRU00339"/>
    </source>
</evidence>
<dbReference type="GO" id="GO:0005643">
    <property type="term" value="C:nuclear pore"/>
    <property type="evidence" value="ECO:0007669"/>
    <property type="project" value="UniProtKB-SubCell"/>
</dbReference>
<feature type="domain" description="RanBD1" evidence="25">
    <location>
        <begin position="1813"/>
        <end position="1949"/>
    </location>
</feature>
<name>A0A6B0VI28_IXORI</name>
<keyword evidence="27" id="KW-0418">Kinase</keyword>
<feature type="compositionally biased region" description="Polar residues" evidence="24">
    <location>
        <begin position="1489"/>
        <end position="1499"/>
    </location>
</feature>
<feature type="compositionally biased region" description="Polar residues" evidence="24">
    <location>
        <begin position="796"/>
        <end position="810"/>
    </location>
</feature>
<feature type="compositionally biased region" description="Low complexity" evidence="24">
    <location>
        <begin position="1727"/>
        <end position="1740"/>
    </location>
</feature>
<feature type="coiled-coil region" evidence="23">
    <location>
        <begin position="898"/>
        <end position="928"/>
    </location>
</feature>
<dbReference type="PROSITE" id="PS50196">
    <property type="entry name" value="RANBD1"/>
    <property type="match status" value="4"/>
</dbReference>
<dbReference type="GO" id="GO:0003677">
    <property type="term" value="F:DNA binding"/>
    <property type="evidence" value="ECO:0007669"/>
    <property type="project" value="UniProtKB-KW"/>
</dbReference>
<feature type="compositionally biased region" description="Pro residues" evidence="24">
    <location>
        <begin position="1081"/>
        <end position="1100"/>
    </location>
</feature>
<dbReference type="CDD" id="cd13179">
    <property type="entry name" value="RanBD_RanBP1"/>
    <property type="match status" value="1"/>
</dbReference>
<evidence type="ECO:0000256" key="12">
    <source>
        <dbReference type="ARBA" id="ARBA00023010"/>
    </source>
</evidence>
<keyword evidence="27" id="KW-0723">Serine/threonine-protein kinase</keyword>
<feature type="region of interest" description="Disordered" evidence="24">
    <location>
        <begin position="2512"/>
        <end position="2534"/>
    </location>
</feature>
<feature type="domain" description="RanBP2-type" evidence="26">
    <location>
        <begin position="1983"/>
        <end position="2012"/>
    </location>
</feature>
<feature type="compositionally biased region" description="Low complexity" evidence="24">
    <location>
        <begin position="1346"/>
        <end position="1361"/>
    </location>
</feature>
<feature type="compositionally biased region" description="Basic and acidic residues" evidence="24">
    <location>
        <begin position="1704"/>
        <end position="1714"/>
    </location>
</feature>